<comment type="caution">
    <text evidence="10">The sequence shown here is derived from an EMBL/GenBank/DDBJ whole genome shotgun (WGS) entry which is preliminary data.</text>
</comment>
<feature type="region of interest" description="Disordered" evidence="7">
    <location>
        <begin position="190"/>
        <end position="215"/>
    </location>
</feature>
<dbReference type="SUPFAM" id="SSF55874">
    <property type="entry name" value="ATPase domain of HSP90 chaperone/DNA topoisomerase II/histidine kinase"/>
    <property type="match status" value="1"/>
</dbReference>
<evidence type="ECO:0000256" key="5">
    <source>
        <dbReference type="ARBA" id="ARBA00022777"/>
    </source>
</evidence>
<feature type="modified residue" description="4-aspartylphosphate" evidence="6">
    <location>
        <position position="987"/>
    </location>
</feature>
<dbReference type="AlphaFoldDB" id="A0A8H5YJE1"/>
<evidence type="ECO:0000256" key="4">
    <source>
        <dbReference type="ARBA" id="ARBA00022679"/>
    </source>
</evidence>
<feature type="compositionally biased region" description="Basic and acidic residues" evidence="7">
    <location>
        <begin position="204"/>
        <end position="215"/>
    </location>
</feature>
<dbReference type="InterPro" id="IPR011006">
    <property type="entry name" value="CheY-like_superfamily"/>
</dbReference>
<keyword evidence="11" id="KW-1185">Reference proteome</keyword>
<dbReference type="SUPFAM" id="SSF47384">
    <property type="entry name" value="Homodimeric domain of signal transducing histidine kinase"/>
    <property type="match status" value="1"/>
</dbReference>
<dbReference type="Pfam" id="PF02518">
    <property type="entry name" value="HATPase_c"/>
    <property type="match status" value="1"/>
</dbReference>
<feature type="region of interest" description="Disordered" evidence="7">
    <location>
        <begin position="855"/>
        <end position="889"/>
    </location>
</feature>
<dbReference type="Proteomes" id="UP000532311">
    <property type="component" value="Unassembled WGS sequence"/>
</dbReference>
<dbReference type="Gene3D" id="3.40.50.2300">
    <property type="match status" value="1"/>
</dbReference>
<proteinExistence type="predicted"/>
<dbReference type="GO" id="GO:0000155">
    <property type="term" value="F:phosphorelay sensor kinase activity"/>
    <property type="evidence" value="ECO:0007669"/>
    <property type="project" value="InterPro"/>
</dbReference>
<feature type="region of interest" description="Disordered" evidence="7">
    <location>
        <begin position="244"/>
        <end position="270"/>
    </location>
</feature>
<dbReference type="InterPro" id="IPR001789">
    <property type="entry name" value="Sig_transdc_resp-reg_receiver"/>
</dbReference>
<accession>A0A8H5YJE1</accession>
<dbReference type="GO" id="GO:0005886">
    <property type="term" value="C:plasma membrane"/>
    <property type="evidence" value="ECO:0007669"/>
    <property type="project" value="TreeGrafter"/>
</dbReference>
<dbReference type="InterPro" id="IPR003661">
    <property type="entry name" value="HisK_dim/P_dom"/>
</dbReference>
<dbReference type="Gene3D" id="3.30.565.10">
    <property type="entry name" value="Histidine kinase-like ATPase, C-terminal domain"/>
    <property type="match status" value="1"/>
</dbReference>
<feature type="domain" description="Histidine kinase" evidence="8">
    <location>
        <begin position="459"/>
        <end position="698"/>
    </location>
</feature>
<dbReference type="CDD" id="cd17546">
    <property type="entry name" value="REC_hyHK_CKI1_RcsC-like"/>
    <property type="match status" value="1"/>
</dbReference>
<feature type="compositionally biased region" description="Basic residues" evidence="7">
    <location>
        <begin position="855"/>
        <end position="864"/>
    </location>
</feature>
<dbReference type="SMART" id="SM00388">
    <property type="entry name" value="HisKA"/>
    <property type="match status" value="1"/>
</dbReference>
<protein>
    <recommendedName>
        <fullName evidence="2">histidine kinase</fullName>
        <ecNumber evidence="2">2.7.13.3</ecNumber>
    </recommendedName>
</protein>
<dbReference type="InterPro" id="IPR036097">
    <property type="entry name" value="HisK_dim/P_sf"/>
</dbReference>
<dbReference type="PANTHER" id="PTHR43047:SF72">
    <property type="entry name" value="OSMOSENSING HISTIDINE PROTEIN KINASE SLN1"/>
    <property type="match status" value="1"/>
</dbReference>
<dbReference type="SUPFAM" id="SSF52172">
    <property type="entry name" value="CheY-like"/>
    <property type="match status" value="1"/>
</dbReference>
<evidence type="ECO:0000256" key="7">
    <source>
        <dbReference type="SAM" id="MobiDB-lite"/>
    </source>
</evidence>
<dbReference type="PRINTS" id="PR00344">
    <property type="entry name" value="BCTRLSENSOR"/>
</dbReference>
<evidence type="ECO:0000313" key="11">
    <source>
        <dbReference type="Proteomes" id="UP000532311"/>
    </source>
</evidence>
<dbReference type="InterPro" id="IPR036890">
    <property type="entry name" value="HATPase_C_sf"/>
</dbReference>
<evidence type="ECO:0000256" key="2">
    <source>
        <dbReference type="ARBA" id="ARBA00012438"/>
    </source>
</evidence>
<dbReference type="PROSITE" id="PS50110">
    <property type="entry name" value="RESPONSE_REGULATORY"/>
    <property type="match status" value="1"/>
</dbReference>
<dbReference type="InterPro" id="IPR005467">
    <property type="entry name" value="His_kinase_dom"/>
</dbReference>
<gene>
    <name evidence="10" type="ORF">FGLOB1_4494</name>
</gene>
<keyword evidence="4" id="KW-0808">Transferase</keyword>
<evidence type="ECO:0000259" key="8">
    <source>
        <dbReference type="PROSITE" id="PS50109"/>
    </source>
</evidence>
<evidence type="ECO:0000259" key="9">
    <source>
        <dbReference type="PROSITE" id="PS50110"/>
    </source>
</evidence>
<dbReference type="InterPro" id="IPR004358">
    <property type="entry name" value="Sig_transdc_His_kin-like_C"/>
</dbReference>
<feature type="region of interest" description="Disordered" evidence="7">
    <location>
        <begin position="331"/>
        <end position="375"/>
    </location>
</feature>
<dbReference type="GO" id="GO:0009927">
    <property type="term" value="F:histidine phosphotransfer kinase activity"/>
    <property type="evidence" value="ECO:0007669"/>
    <property type="project" value="TreeGrafter"/>
</dbReference>
<dbReference type="SMART" id="SM00448">
    <property type="entry name" value="REC"/>
    <property type="match status" value="1"/>
</dbReference>
<dbReference type="EC" id="2.7.13.3" evidence="2"/>
<dbReference type="InterPro" id="IPR003594">
    <property type="entry name" value="HATPase_dom"/>
</dbReference>
<comment type="catalytic activity">
    <reaction evidence="1">
        <text>ATP + protein L-histidine = ADP + protein N-phospho-L-histidine.</text>
        <dbReference type="EC" id="2.7.13.3"/>
    </reaction>
</comment>
<dbReference type="PANTHER" id="PTHR43047">
    <property type="entry name" value="TWO-COMPONENT HISTIDINE PROTEIN KINASE"/>
    <property type="match status" value="1"/>
</dbReference>
<dbReference type="SMART" id="SM00387">
    <property type="entry name" value="HATPase_c"/>
    <property type="match status" value="1"/>
</dbReference>
<reference evidence="10 11" key="1">
    <citation type="submission" date="2020-05" db="EMBL/GenBank/DDBJ databases">
        <title>Identification and distribution of gene clusters putatively required for synthesis of sphingolipid metabolism inhibitors in phylogenetically diverse species of the filamentous fungus Fusarium.</title>
        <authorList>
            <person name="Kim H.-S."/>
            <person name="Busman M."/>
            <person name="Brown D.W."/>
            <person name="Divon H."/>
            <person name="Uhlig S."/>
            <person name="Proctor R.H."/>
        </authorList>
    </citation>
    <scope>NUCLEOTIDE SEQUENCE [LARGE SCALE GENOMIC DNA]</scope>
    <source>
        <strain evidence="10 11">NRRL 26131</strain>
    </source>
</reference>
<name>A0A8H5YJE1_9HYPO</name>
<sequence>MDKTVNGQRQPPSPATKILSSWAVDRDSRSLVFISIMSSRPWPPGEVIRERETFRYDPALIINAVPNSPSNLIPFSELCASSDAILTAFCQLAALRLNTTRALISLFDRSNQYVVAEATQDLRLLPNASLAQNDPGLWLCGTRFPRSFGVCERVLVAPSNEQPSRDPAVNSNPSIPADMRDDQLLATEPRLHTPGADSSAQSHHSTDSRPRVDRLKSTCASAADIMRDALEVDGLMLLDASYSRRSNLVSPSTSPRSSTRNKESTQAQANTQTLHRGNNTMCPVLSSSVAAEAKCDGNSYFGHETLSVAVLKKLLRYYPRGTIWNFEAGQDDSSEVHSDDSSVDATDESPVAPESGKTSPVSSVESPCSPGQLRRRQELRKEVLKMLPDAKSVAFFPVWDAQKRRWFAGGFAYSVKSSRVFSPRRELSYLRAFGTVLMAEVSSMRERETQRSKLGVLDSISHELRSPLHGIILGAGLLRGTRLDYSQQEALLSVEACSRTLLDAIDQILDWTKINRFSSSLTKDANYAYNDIDSRTVRSSRENSVEASMMNIASRVDLPNLVEEVIESIHAGHEFQKLSLGQKNDLCNGRVRVSVHFSPSPVWKFHVQAGAIRRIIMNILGNSLKFTTSGFIHIQVDQLDMPSTPAGSDVRLEDNMDAGTGLGLSVVRRIVQAMKGTVDVQSTSGVGTTVQVDLPLKCAEAPELVATDDVYKTWESELTDGHLKRLEGLKVSLVGFQDCLDNDPVLYNIPTEKEIISSTCQQWLGLDPIDSVDDQGISPDIVLCDDRSFDNAASTMRYNNSTPVIVFCQNAVMARKRTVANNLDRGLNAQNVFFTHQPIGPRRLGNLVLRSVTKHPKQQLRLRNRPGNERSVALGQNPPTPPAVNGENSNVFSEDLSLYSTTPNWYLPQQLPRSPLATPSEKPDPMCAKPRTSERLFLLVDDNPINLKMLVVFMKKLNLPYRTATDGQQAVDKYRENPKGFICVFMDISMPVMNGFEATRAIRKIENGAAAPRCAVFALTGLASQEAQQEAILSGIDLFLTKPIKLVEIRQNLETKHLIDV</sequence>
<keyword evidence="3 6" id="KW-0597">Phosphoprotein</keyword>
<dbReference type="Pfam" id="PF00072">
    <property type="entry name" value="Response_reg"/>
    <property type="match status" value="1"/>
</dbReference>
<dbReference type="PROSITE" id="PS50109">
    <property type="entry name" value="HIS_KIN"/>
    <property type="match status" value="1"/>
</dbReference>
<dbReference type="EMBL" id="JAAQPF010000169">
    <property type="protein sequence ID" value="KAF5712446.1"/>
    <property type="molecule type" value="Genomic_DNA"/>
</dbReference>
<evidence type="ECO:0000256" key="3">
    <source>
        <dbReference type="ARBA" id="ARBA00022553"/>
    </source>
</evidence>
<evidence type="ECO:0000256" key="1">
    <source>
        <dbReference type="ARBA" id="ARBA00000085"/>
    </source>
</evidence>
<keyword evidence="5 10" id="KW-0418">Kinase</keyword>
<dbReference type="CDD" id="cd00082">
    <property type="entry name" value="HisKA"/>
    <property type="match status" value="1"/>
</dbReference>
<feature type="compositionally biased region" description="Low complexity" evidence="7">
    <location>
        <begin position="359"/>
        <end position="370"/>
    </location>
</feature>
<dbReference type="Pfam" id="PF00512">
    <property type="entry name" value="HisKA"/>
    <property type="match status" value="1"/>
</dbReference>
<dbReference type="Gene3D" id="1.10.287.130">
    <property type="match status" value="1"/>
</dbReference>
<feature type="region of interest" description="Disordered" evidence="7">
    <location>
        <begin position="159"/>
        <end position="178"/>
    </location>
</feature>
<organism evidence="10 11">
    <name type="scientific">Fusarium globosum</name>
    <dbReference type="NCBI Taxonomy" id="78864"/>
    <lineage>
        <taxon>Eukaryota</taxon>
        <taxon>Fungi</taxon>
        <taxon>Dikarya</taxon>
        <taxon>Ascomycota</taxon>
        <taxon>Pezizomycotina</taxon>
        <taxon>Sordariomycetes</taxon>
        <taxon>Hypocreomycetidae</taxon>
        <taxon>Hypocreales</taxon>
        <taxon>Nectriaceae</taxon>
        <taxon>Fusarium</taxon>
        <taxon>Fusarium fujikuroi species complex</taxon>
    </lineage>
</organism>
<feature type="domain" description="Response regulatory" evidence="9">
    <location>
        <begin position="936"/>
        <end position="1057"/>
    </location>
</feature>
<evidence type="ECO:0000313" key="10">
    <source>
        <dbReference type="EMBL" id="KAF5712446.1"/>
    </source>
</evidence>
<evidence type="ECO:0000256" key="6">
    <source>
        <dbReference type="PROSITE-ProRule" id="PRU00169"/>
    </source>
</evidence>